<evidence type="ECO:0000256" key="1">
    <source>
        <dbReference type="ARBA" id="ARBA00023125"/>
    </source>
</evidence>
<evidence type="ECO:0000259" key="4">
    <source>
        <dbReference type="PROSITE" id="PS50977"/>
    </source>
</evidence>
<dbReference type="SUPFAM" id="SSF48498">
    <property type="entry name" value="Tetracyclin repressor-like, C-terminal domain"/>
    <property type="match status" value="1"/>
</dbReference>
<dbReference type="Gene3D" id="1.10.10.60">
    <property type="entry name" value="Homeodomain-like"/>
    <property type="match status" value="1"/>
</dbReference>
<dbReference type="InterPro" id="IPR050109">
    <property type="entry name" value="HTH-type_TetR-like_transc_reg"/>
</dbReference>
<dbReference type="PROSITE" id="PS01081">
    <property type="entry name" value="HTH_TETR_1"/>
    <property type="match status" value="1"/>
</dbReference>
<dbReference type="EMBL" id="NRSG01000056">
    <property type="protein sequence ID" value="MBK1658548.1"/>
    <property type="molecule type" value="Genomic_DNA"/>
</dbReference>
<dbReference type="Proteomes" id="UP000697995">
    <property type="component" value="Unassembled WGS sequence"/>
</dbReference>
<keyword evidence="1 2" id="KW-0238">DNA-binding</keyword>
<feature type="region of interest" description="Disordered" evidence="3">
    <location>
        <begin position="1"/>
        <end position="28"/>
    </location>
</feature>
<reference evidence="5 6" key="1">
    <citation type="journal article" date="2020" name="Microorganisms">
        <title>Osmotic Adaptation and Compatible Solute Biosynthesis of Phototrophic Bacteria as Revealed from Genome Analyses.</title>
        <authorList>
            <person name="Imhoff J.F."/>
            <person name="Rahn T."/>
            <person name="Kunzel S."/>
            <person name="Keller A."/>
            <person name="Neulinger S.C."/>
        </authorList>
    </citation>
    <scope>NUCLEOTIDE SEQUENCE [LARGE SCALE GENOMIC DNA]</scope>
    <source>
        <strain evidence="5 6">DSM 15382</strain>
    </source>
</reference>
<dbReference type="Pfam" id="PF00440">
    <property type="entry name" value="TetR_N"/>
    <property type="match status" value="1"/>
</dbReference>
<evidence type="ECO:0000256" key="3">
    <source>
        <dbReference type="SAM" id="MobiDB-lite"/>
    </source>
</evidence>
<feature type="compositionally biased region" description="Pro residues" evidence="3">
    <location>
        <begin position="8"/>
        <end position="19"/>
    </location>
</feature>
<gene>
    <name evidence="5" type="ORF">CKO45_09925</name>
</gene>
<sequence>MARAAARPTPPVAGAPPPSSRRGRPPKRDAVLDAAVAEFLAHGYEHATLAAIAARAGVSTATVFKHFHAKADIFGAVMARVFGNDAARHEVPRPTPGDPRAGLLAIGRDYAATLAPADTRALFRVMIAEVPRFPELGRELYEQGKRPYLNRLHAYLRSEAGAGTLRIPDVPLAARQFLGMINDVTFWPHMLVVDLAEADAEAVVAAAVDTFLRGYSTAR</sequence>
<dbReference type="InterPro" id="IPR009057">
    <property type="entry name" value="Homeodomain-like_sf"/>
</dbReference>
<keyword evidence="6" id="KW-1185">Reference proteome</keyword>
<organism evidence="5 6">
    <name type="scientific">Paracraurococcus ruber</name>
    <dbReference type="NCBI Taxonomy" id="77675"/>
    <lineage>
        <taxon>Bacteria</taxon>
        <taxon>Pseudomonadati</taxon>
        <taxon>Pseudomonadota</taxon>
        <taxon>Alphaproteobacteria</taxon>
        <taxon>Acetobacterales</taxon>
        <taxon>Roseomonadaceae</taxon>
        <taxon>Paracraurococcus</taxon>
    </lineage>
</organism>
<dbReference type="InterPro" id="IPR023772">
    <property type="entry name" value="DNA-bd_HTH_TetR-type_CS"/>
</dbReference>
<accession>A0ABS1CW25</accession>
<dbReference type="InterPro" id="IPR039536">
    <property type="entry name" value="TetR_C_Proteobacteria"/>
</dbReference>
<feature type="DNA-binding region" description="H-T-H motif" evidence="2">
    <location>
        <begin position="48"/>
        <end position="67"/>
    </location>
</feature>
<protein>
    <recommendedName>
        <fullName evidence="4">HTH tetR-type domain-containing protein</fullName>
    </recommendedName>
</protein>
<dbReference type="PANTHER" id="PTHR30055">
    <property type="entry name" value="HTH-TYPE TRANSCRIPTIONAL REGULATOR RUTR"/>
    <property type="match status" value="1"/>
</dbReference>
<dbReference type="PROSITE" id="PS50977">
    <property type="entry name" value="HTH_TETR_2"/>
    <property type="match status" value="1"/>
</dbReference>
<proteinExistence type="predicted"/>
<dbReference type="PANTHER" id="PTHR30055:SF146">
    <property type="entry name" value="HTH-TYPE TRANSCRIPTIONAL DUAL REGULATOR CECR"/>
    <property type="match status" value="1"/>
</dbReference>
<feature type="domain" description="HTH tetR-type" evidence="4">
    <location>
        <begin position="25"/>
        <end position="85"/>
    </location>
</feature>
<evidence type="ECO:0000313" key="6">
    <source>
        <dbReference type="Proteomes" id="UP000697995"/>
    </source>
</evidence>
<dbReference type="InterPro" id="IPR036271">
    <property type="entry name" value="Tet_transcr_reg_TetR-rel_C_sf"/>
</dbReference>
<dbReference type="Gene3D" id="1.10.357.10">
    <property type="entry name" value="Tetracycline Repressor, domain 2"/>
    <property type="match status" value="1"/>
</dbReference>
<name>A0ABS1CW25_9PROT</name>
<evidence type="ECO:0000256" key="2">
    <source>
        <dbReference type="PROSITE-ProRule" id="PRU00335"/>
    </source>
</evidence>
<dbReference type="InterPro" id="IPR001647">
    <property type="entry name" value="HTH_TetR"/>
</dbReference>
<dbReference type="PRINTS" id="PR00455">
    <property type="entry name" value="HTHTETR"/>
</dbReference>
<evidence type="ECO:0000313" key="5">
    <source>
        <dbReference type="EMBL" id="MBK1658548.1"/>
    </source>
</evidence>
<comment type="caution">
    <text evidence="5">The sequence shown here is derived from an EMBL/GenBank/DDBJ whole genome shotgun (WGS) entry which is preliminary data.</text>
</comment>
<dbReference type="SUPFAM" id="SSF46689">
    <property type="entry name" value="Homeodomain-like"/>
    <property type="match status" value="1"/>
</dbReference>
<dbReference type="Pfam" id="PF14246">
    <property type="entry name" value="TetR_C_7"/>
    <property type="match status" value="1"/>
</dbReference>